<dbReference type="InterPro" id="IPR011989">
    <property type="entry name" value="ARM-like"/>
</dbReference>
<proteinExistence type="predicted"/>
<gene>
    <name evidence="1" type="primary">RQCD1_2</name>
    <name evidence="1" type="ORF">HAX54_036653</name>
</gene>
<evidence type="ECO:0000313" key="1">
    <source>
        <dbReference type="EMBL" id="MCD9646642.1"/>
    </source>
</evidence>
<dbReference type="EMBL" id="JACEIK010004877">
    <property type="protein sequence ID" value="MCD9646642.1"/>
    <property type="molecule type" value="Genomic_DNA"/>
</dbReference>
<name>A0ABS8VK66_DATST</name>
<dbReference type="Pfam" id="PF04078">
    <property type="entry name" value="Rcd1"/>
    <property type="match status" value="1"/>
</dbReference>
<accession>A0ABS8VK66</accession>
<dbReference type="InterPro" id="IPR007216">
    <property type="entry name" value="CNOT9"/>
</dbReference>
<comment type="caution">
    <text evidence="1">The sequence shown here is derived from an EMBL/GenBank/DDBJ whole genome shotgun (WGS) entry which is preliminary data.</text>
</comment>
<dbReference type="Proteomes" id="UP000823775">
    <property type="component" value="Unassembled WGS sequence"/>
</dbReference>
<dbReference type="Gene3D" id="1.25.10.10">
    <property type="entry name" value="Leucine-rich Repeat Variant"/>
    <property type="match status" value="1"/>
</dbReference>
<dbReference type="PANTHER" id="PTHR12262">
    <property type="entry name" value="CCR4-NOT TRANSCRIPTION COMPLEX SUBUNIT 9"/>
    <property type="match status" value="1"/>
</dbReference>
<sequence>MENLLESLFSESMLTSPPTLCNVSSSPSSLVVAQQNPLNLGKEGVLLGTNPLAVSILISLTPFFHHFMFDDPYGPMVLHFFMKTEVVPLCLACMDLCDELSRKAATLIVMKILMQAEGLAYCCATAERFYSIVQDDHETSWMLQVLYFNIYEPLNFLHYEDSYDIAKLDTTVRKA</sequence>
<protein>
    <submittedName>
        <fullName evidence="1">Cell differentiation protein RCD1</fullName>
    </submittedName>
</protein>
<evidence type="ECO:0000313" key="2">
    <source>
        <dbReference type="Proteomes" id="UP000823775"/>
    </source>
</evidence>
<keyword evidence="2" id="KW-1185">Reference proteome</keyword>
<reference evidence="1 2" key="1">
    <citation type="journal article" date="2021" name="BMC Genomics">
        <title>Datura genome reveals duplications of psychoactive alkaloid biosynthetic genes and high mutation rate following tissue culture.</title>
        <authorList>
            <person name="Rajewski A."/>
            <person name="Carter-House D."/>
            <person name="Stajich J."/>
            <person name="Litt A."/>
        </authorList>
    </citation>
    <scope>NUCLEOTIDE SEQUENCE [LARGE SCALE GENOMIC DNA]</scope>
    <source>
        <strain evidence="1">AR-01</strain>
    </source>
</reference>
<organism evidence="1 2">
    <name type="scientific">Datura stramonium</name>
    <name type="common">Jimsonweed</name>
    <name type="synonym">Common thornapple</name>
    <dbReference type="NCBI Taxonomy" id="4076"/>
    <lineage>
        <taxon>Eukaryota</taxon>
        <taxon>Viridiplantae</taxon>
        <taxon>Streptophyta</taxon>
        <taxon>Embryophyta</taxon>
        <taxon>Tracheophyta</taxon>
        <taxon>Spermatophyta</taxon>
        <taxon>Magnoliopsida</taxon>
        <taxon>eudicotyledons</taxon>
        <taxon>Gunneridae</taxon>
        <taxon>Pentapetalae</taxon>
        <taxon>asterids</taxon>
        <taxon>lamiids</taxon>
        <taxon>Solanales</taxon>
        <taxon>Solanaceae</taxon>
        <taxon>Solanoideae</taxon>
        <taxon>Datureae</taxon>
        <taxon>Datura</taxon>
    </lineage>
</organism>